<sequence>FSHLRAAQGMMARCAPMLRKLGLLLCQLRAAQDRMARRASQREEKHWSFG</sequence>
<protein>
    <submittedName>
        <fullName evidence="1">Uncharacterized protein</fullName>
    </submittedName>
</protein>
<dbReference type="AlphaFoldDB" id="A0A392SI58"/>
<accession>A0A392SI58</accession>
<keyword evidence="2" id="KW-1185">Reference proteome</keyword>
<name>A0A392SI58_9FABA</name>
<dbReference type="EMBL" id="LXQA010388003">
    <property type="protein sequence ID" value="MCI48551.1"/>
    <property type="molecule type" value="Genomic_DNA"/>
</dbReference>
<comment type="caution">
    <text evidence="1">The sequence shown here is derived from an EMBL/GenBank/DDBJ whole genome shotgun (WGS) entry which is preliminary data.</text>
</comment>
<evidence type="ECO:0000313" key="1">
    <source>
        <dbReference type="EMBL" id="MCI48551.1"/>
    </source>
</evidence>
<feature type="non-terminal residue" evidence="1">
    <location>
        <position position="1"/>
    </location>
</feature>
<reference evidence="1 2" key="1">
    <citation type="journal article" date="2018" name="Front. Plant Sci.">
        <title>Red Clover (Trifolium pratense) and Zigzag Clover (T. medium) - A Picture of Genomic Similarities and Differences.</title>
        <authorList>
            <person name="Dluhosova J."/>
            <person name="Istvanek J."/>
            <person name="Nedelnik J."/>
            <person name="Repkova J."/>
        </authorList>
    </citation>
    <scope>NUCLEOTIDE SEQUENCE [LARGE SCALE GENOMIC DNA]</scope>
    <source>
        <strain evidence="2">cv. 10/8</strain>
        <tissue evidence="1">Leaf</tissue>
    </source>
</reference>
<proteinExistence type="predicted"/>
<dbReference type="Proteomes" id="UP000265520">
    <property type="component" value="Unassembled WGS sequence"/>
</dbReference>
<organism evidence="1 2">
    <name type="scientific">Trifolium medium</name>
    <dbReference type="NCBI Taxonomy" id="97028"/>
    <lineage>
        <taxon>Eukaryota</taxon>
        <taxon>Viridiplantae</taxon>
        <taxon>Streptophyta</taxon>
        <taxon>Embryophyta</taxon>
        <taxon>Tracheophyta</taxon>
        <taxon>Spermatophyta</taxon>
        <taxon>Magnoliopsida</taxon>
        <taxon>eudicotyledons</taxon>
        <taxon>Gunneridae</taxon>
        <taxon>Pentapetalae</taxon>
        <taxon>rosids</taxon>
        <taxon>fabids</taxon>
        <taxon>Fabales</taxon>
        <taxon>Fabaceae</taxon>
        <taxon>Papilionoideae</taxon>
        <taxon>50 kb inversion clade</taxon>
        <taxon>NPAAA clade</taxon>
        <taxon>Hologalegina</taxon>
        <taxon>IRL clade</taxon>
        <taxon>Trifolieae</taxon>
        <taxon>Trifolium</taxon>
    </lineage>
</organism>
<evidence type="ECO:0000313" key="2">
    <source>
        <dbReference type="Proteomes" id="UP000265520"/>
    </source>
</evidence>